<dbReference type="Pfam" id="PF04773">
    <property type="entry name" value="FecR"/>
    <property type="match status" value="1"/>
</dbReference>
<dbReference type="EMBL" id="LT828648">
    <property type="protein sequence ID" value="SLM50097.1"/>
    <property type="molecule type" value="Genomic_DNA"/>
</dbReference>
<dbReference type="KEGG" id="nja:NSJP_3930"/>
<evidence type="ECO:0000313" key="4">
    <source>
        <dbReference type="Proteomes" id="UP000192042"/>
    </source>
</evidence>
<dbReference type="Proteomes" id="UP000192042">
    <property type="component" value="Chromosome I"/>
</dbReference>
<keyword evidence="3" id="KW-0812">Transmembrane</keyword>
<dbReference type="InterPro" id="IPR032623">
    <property type="entry name" value="FecR_N"/>
</dbReference>
<keyword evidence="4" id="KW-1185">Reference proteome</keyword>
<accession>A0A1W1IAL7</accession>
<dbReference type="InterPro" id="IPR006860">
    <property type="entry name" value="FecR"/>
</dbReference>
<dbReference type="RefSeq" id="WP_080888248.1">
    <property type="nucleotide sequence ID" value="NZ_LT828648.1"/>
</dbReference>
<evidence type="ECO:0000259" key="2">
    <source>
        <dbReference type="Pfam" id="PF16220"/>
    </source>
</evidence>
<dbReference type="Gene3D" id="2.60.120.1440">
    <property type="match status" value="1"/>
</dbReference>
<dbReference type="OrthoDB" id="9798846at2"/>
<reference evidence="3 4" key="1">
    <citation type="submission" date="2017-03" db="EMBL/GenBank/DDBJ databases">
        <authorList>
            <person name="Afonso C.L."/>
            <person name="Miller P.J."/>
            <person name="Scott M.A."/>
            <person name="Spackman E."/>
            <person name="Goraichik I."/>
            <person name="Dimitrov K.M."/>
            <person name="Suarez D.L."/>
            <person name="Swayne D.E."/>
        </authorList>
    </citation>
    <scope>NUCLEOTIDE SEQUENCE [LARGE SCALE GENOMIC DNA]</scope>
    <source>
        <strain evidence="3">Genome sequencing of Nitrospira japonica strain NJ11</strain>
    </source>
</reference>
<dbReference type="PIRSF" id="PIRSF018266">
    <property type="entry name" value="FecR"/>
    <property type="match status" value="1"/>
</dbReference>
<protein>
    <submittedName>
        <fullName evidence="3">Putative Iron dicitrate transmembrane sensor FecR</fullName>
    </submittedName>
</protein>
<dbReference type="PANTHER" id="PTHR30273">
    <property type="entry name" value="PERIPLASMIC SIGNAL SENSOR AND SIGMA FACTOR ACTIVATOR FECR-RELATED"/>
    <property type="match status" value="1"/>
</dbReference>
<dbReference type="AlphaFoldDB" id="A0A1W1IAL7"/>
<feature type="domain" description="FecR protein" evidence="1">
    <location>
        <begin position="117"/>
        <end position="208"/>
    </location>
</feature>
<sequence>MDQPSTPLPSDQNQDRIADEAIAWFSRLRMSSATAQDLEAFERWCDAHPAHREVYERVSAMWDNPGLSVAASRTATFDGSRKTATAQWRPLAAIAASVVILILVILQWDLVTRAQADYYTGVGEQTTVRLPDQSVMTLNTSTAIAVQYDPAARKIHLLRGEASFKVTPDPSRPFVVEHQGIHTRAVGTEFIVRQLSRGALVTVSEGKVAVSNPTASWPVIPLEAGREARVDRGTGGEPYDVDLAIATAWLHGRLVVTSARLGDVLDEVRRYHSGTVMVWNRDIENMRITGTYNLNDPSKLLGTLSKTLSFRTITVAGRVTVLY</sequence>
<dbReference type="GO" id="GO:0016989">
    <property type="term" value="F:sigma factor antagonist activity"/>
    <property type="evidence" value="ECO:0007669"/>
    <property type="project" value="TreeGrafter"/>
</dbReference>
<evidence type="ECO:0000259" key="1">
    <source>
        <dbReference type="Pfam" id="PF04773"/>
    </source>
</evidence>
<name>A0A1W1IAL7_9BACT</name>
<dbReference type="InterPro" id="IPR012373">
    <property type="entry name" value="Ferrdict_sens_TM"/>
</dbReference>
<proteinExistence type="predicted"/>
<dbReference type="PANTHER" id="PTHR30273:SF2">
    <property type="entry name" value="PROTEIN FECR"/>
    <property type="match status" value="1"/>
</dbReference>
<dbReference type="Pfam" id="PF16220">
    <property type="entry name" value="DUF4880"/>
    <property type="match status" value="1"/>
</dbReference>
<dbReference type="STRING" id="1325564.NSJP_3930"/>
<keyword evidence="3" id="KW-0472">Membrane</keyword>
<feature type="domain" description="FecR N-terminal" evidence="2">
    <location>
        <begin position="19"/>
        <end position="60"/>
    </location>
</feature>
<gene>
    <name evidence="3" type="ORF">NSJP_3930</name>
</gene>
<organism evidence="3 4">
    <name type="scientific">Nitrospira japonica</name>
    <dbReference type="NCBI Taxonomy" id="1325564"/>
    <lineage>
        <taxon>Bacteria</taxon>
        <taxon>Pseudomonadati</taxon>
        <taxon>Nitrospirota</taxon>
        <taxon>Nitrospiria</taxon>
        <taxon>Nitrospirales</taxon>
        <taxon>Nitrospiraceae</taxon>
        <taxon>Nitrospira</taxon>
    </lineage>
</organism>
<evidence type="ECO:0000313" key="3">
    <source>
        <dbReference type="EMBL" id="SLM50097.1"/>
    </source>
</evidence>